<evidence type="ECO:0000256" key="5">
    <source>
        <dbReference type="PIRSR" id="PIRSR000137-1"/>
    </source>
</evidence>
<evidence type="ECO:0000256" key="7">
    <source>
        <dbReference type="SAM" id="Phobius"/>
    </source>
</evidence>
<dbReference type="PANTHER" id="PTHR11552:SF147">
    <property type="entry name" value="CHOLINE DEHYDROGENASE, MITOCHONDRIAL"/>
    <property type="match status" value="1"/>
</dbReference>
<keyword evidence="7" id="KW-0812">Transmembrane</keyword>
<feature type="binding site" evidence="6">
    <location>
        <position position="309"/>
    </location>
    <ligand>
        <name>FAD</name>
        <dbReference type="ChEBI" id="CHEBI:57692"/>
    </ligand>
</feature>
<evidence type="ECO:0000313" key="9">
    <source>
        <dbReference type="EMBL" id="OQR68231.1"/>
    </source>
</evidence>
<feature type="binding site" evidence="6">
    <location>
        <begin position="598"/>
        <end position="599"/>
    </location>
    <ligand>
        <name>FAD</name>
        <dbReference type="ChEBI" id="CHEBI:57692"/>
    </ligand>
</feature>
<protein>
    <submittedName>
        <fullName evidence="9">Glucose dehydrogenase-like</fullName>
    </submittedName>
</protein>
<dbReference type="SUPFAM" id="SSF51905">
    <property type="entry name" value="FAD/NAD(P)-binding domain"/>
    <property type="match status" value="1"/>
</dbReference>
<comment type="caution">
    <text evidence="9">The sequence shown here is derived from an EMBL/GenBank/DDBJ whole genome shotgun (WGS) entry which is preliminary data.</text>
</comment>
<dbReference type="STRING" id="418985.A0A1V9X4C6"/>
<name>A0A1V9X4C6_9ACAR</name>
<evidence type="ECO:0000256" key="4">
    <source>
        <dbReference type="ARBA" id="ARBA00022827"/>
    </source>
</evidence>
<accession>A0A1V9X4C6</accession>
<evidence type="ECO:0000256" key="2">
    <source>
        <dbReference type="ARBA" id="ARBA00010790"/>
    </source>
</evidence>
<feature type="active site" description="Proton acceptor" evidence="5">
    <location>
        <position position="643"/>
    </location>
</feature>
<evidence type="ECO:0000313" key="10">
    <source>
        <dbReference type="Proteomes" id="UP000192247"/>
    </source>
</evidence>
<keyword evidence="7" id="KW-1133">Transmembrane helix</keyword>
<keyword evidence="4 6" id="KW-0274">FAD</keyword>
<proteinExistence type="inferred from homology"/>
<dbReference type="InParanoid" id="A0A1V9X4C6"/>
<dbReference type="SUPFAM" id="SSF54373">
    <property type="entry name" value="FAD-linked reductases, C-terminal domain"/>
    <property type="match status" value="1"/>
</dbReference>
<keyword evidence="3" id="KW-0285">Flavoprotein</keyword>
<feature type="domain" description="Glucose-methanol-choline oxidoreductase N-terminal" evidence="8">
    <location>
        <begin position="350"/>
        <end position="364"/>
    </location>
</feature>
<dbReference type="OrthoDB" id="269227at2759"/>
<keyword evidence="7" id="KW-0472">Membrane</keyword>
<evidence type="ECO:0000259" key="8">
    <source>
        <dbReference type="PROSITE" id="PS00624"/>
    </source>
</evidence>
<reference evidence="9 10" key="1">
    <citation type="journal article" date="2017" name="Gigascience">
        <title>Draft genome of the honey bee ectoparasitic mite, Tropilaelaps mercedesae, is shaped by the parasitic life history.</title>
        <authorList>
            <person name="Dong X."/>
            <person name="Armstrong S.D."/>
            <person name="Xia D."/>
            <person name="Makepeace B.L."/>
            <person name="Darby A.C."/>
            <person name="Kadowaki T."/>
        </authorList>
    </citation>
    <scope>NUCLEOTIDE SEQUENCE [LARGE SCALE GENOMIC DNA]</scope>
    <source>
        <strain evidence="9">Wuxi-XJTLU</strain>
    </source>
</reference>
<dbReference type="PIRSF" id="PIRSF000137">
    <property type="entry name" value="Alcohol_oxidase"/>
    <property type="match status" value="1"/>
</dbReference>
<dbReference type="Proteomes" id="UP000192247">
    <property type="component" value="Unassembled WGS sequence"/>
</dbReference>
<sequence length="664" mass="73968">MSSIALTISNHLFYPVNFTFFYAVNIITELFYTVGLGGMARFYIPLIHMSFLSVFLMRPEIRDYDTKRVPIETDHRHLRASYDFVIVGGGMAGCLAANRLSLHHSVLLVHGPGELPNIFTRVPMLALLNQGEPSEDFAYVAEPSKINLQWKTHAITYNSGRMLGGSAILSAQVYSMGRKADFEEWIRDYGAVGFDHTTLSKYAKRHTRAQGTVMGLPLYGTAGELHVDHAETPSYYHKYKKAFIEASSYVTGTQFVRDHNEELLGFGSATHLVEKTTGYLSTPVRAFLEKIAYDYDRRSRLHIILESMVERIGIIKRPSGKLSARGVIVKMKDGSRRYFFAHRKVILAAGAVRSPQLLMLSGIGPLDELMKWNIPVVLQREGVGRNLHDHYDIGTAMVVFPKGKGYIDLGIDDMANFFLTAQGPGRNPYGVNSLGFFRSHNTSYSTCLSQETCQPDFEVLVHLVAPNHPVGGATLRAAHIKTDDLKKYFYNQNGGSLLTPKGAILFTPTILHPITRGRIKLRDLIVDSAPRIFLDVLDNERDLQMAAELYLTVRKIGILAFSKFGGEWMNIRQKDCTGPDDSYEYARCAVQRFLKTAWHLGGTTRIGEPHDPFAVVDPHLNVIGVENLAVIDASVIPAPVSGHMLATIASIAEKFSDEVLRGIA</sequence>
<dbReference type="InterPro" id="IPR036188">
    <property type="entry name" value="FAD/NAD-bd_sf"/>
</dbReference>
<comment type="cofactor">
    <cofactor evidence="1 6">
        <name>FAD</name>
        <dbReference type="ChEBI" id="CHEBI:57692"/>
    </cofactor>
</comment>
<dbReference type="InterPro" id="IPR012132">
    <property type="entry name" value="GMC_OxRdtase"/>
</dbReference>
<dbReference type="InterPro" id="IPR007867">
    <property type="entry name" value="GMC_OxRtase_C"/>
</dbReference>
<keyword evidence="10" id="KW-1185">Reference proteome</keyword>
<dbReference type="Pfam" id="PF05199">
    <property type="entry name" value="GMC_oxred_C"/>
    <property type="match status" value="1"/>
</dbReference>
<comment type="similarity">
    <text evidence="2">Belongs to the GMC oxidoreductase family.</text>
</comment>
<dbReference type="EMBL" id="MNPL01025612">
    <property type="protein sequence ID" value="OQR68231.1"/>
    <property type="molecule type" value="Genomic_DNA"/>
</dbReference>
<dbReference type="Gene3D" id="3.50.50.60">
    <property type="entry name" value="FAD/NAD(P)-binding domain"/>
    <property type="match status" value="1"/>
</dbReference>
<dbReference type="GO" id="GO:0016614">
    <property type="term" value="F:oxidoreductase activity, acting on CH-OH group of donors"/>
    <property type="evidence" value="ECO:0007669"/>
    <property type="project" value="InterPro"/>
</dbReference>
<feature type="transmembrane region" description="Helical" evidence="7">
    <location>
        <begin position="12"/>
        <end position="34"/>
    </location>
</feature>
<dbReference type="PANTHER" id="PTHR11552">
    <property type="entry name" value="GLUCOSE-METHANOL-CHOLINE GMC OXIDOREDUCTASE"/>
    <property type="match status" value="1"/>
</dbReference>
<evidence type="ECO:0000256" key="6">
    <source>
        <dbReference type="PIRSR" id="PIRSR000137-2"/>
    </source>
</evidence>
<evidence type="ECO:0000256" key="3">
    <source>
        <dbReference type="ARBA" id="ARBA00022630"/>
    </source>
</evidence>
<feature type="active site" description="Proton donor" evidence="5">
    <location>
        <position position="599"/>
    </location>
</feature>
<dbReference type="Gene3D" id="3.30.560.10">
    <property type="entry name" value="Glucose Oxidase, domain 3"/>
    <property type="match status" value="1"/>
</dbReference>
<dbReference type="AlphaFoldDB" id="A0A1V9X4C6"/>
<dbReference type="InterPro" id="IPR000172">
    <property type="entry name" value="GMC_OxRdtase_N"/>
</dbReference>
<gene>
    <name evidence="9" type="ORF">BIW11_02056</name>
</gene>
<evidence type="ECO:0000256" key="1">
    <source>
        <dbReference type="ARBA" id="ARBA00001974"/>
    </source>
</evidence>
<organism evidence="9 10">
    <name type="scientific">Tropilaelaps mercedesae</name>
    <dbReference type="NCBI Taxonomy" id="418985"/>
    <lineage>
        <taxon>Eukaryota</taxon>
        <taxon>Metazoa</taxon>
        <taxon>Ecdysozoa</taxon>
        <taxon>Arthropoda</taxon>
        <taxon>Chelicerata</taxon>
        <taxon>Arachnida</taxon>
        <taxon>Acari</taxon>
        <taxon>Parasitiformes</taxon>
        <taxon>Mesostigmata</taxon>
        <taxon>Gamasina</taxon>
        <taxon>Dermanyssoidea</taxon>
        <taxon>Laelapidae</taxon>
        <taxon>Tropilaelaps</taxon>
    </lineage>
</organism>
<dbReference type="PROSITE" id="PS00624">
    <property type="entry name" value="GMC_OXRED_2"/>
    <property type="match status" value="1"/>
</dbReference>
<dbReference type="Pfam" id="PF00732">
    <property type="entry name" value="GMC_oxred_N"/>
    <property type="match status" value="1"/>
</dbReference>
<dbReference type="GO" id="GO:0050660">
    <property type="term" value="F:flavin adenine dinucleotide binding"/>
    <property type="evidence" value="ECO:0007669"/>
    <property type="project" value="InterPro"/>
</dbReference>